<dbReference type="CDD" id="cd00070">
    <property type="entry name" value="GLECT"/>
    <property type="match status" value="2"/>
</dbReference>
<sequence>MAEPHPNEFSVPVPFRAHLQGKIEPGQTLFTHGNIPDGATRFEVNFLSGSPTIDPHVGDVVLHISVRFDEGKIVFNTMKQGEWGKEERVSNPWKAGQPFDLRVRAHSDKYEILADQKEIHEYNFRLPLESINYLEINGNVTLTGVHWGGRYFDLPYETGFPGGALRAGQRIYLNGVPQGKRFNVDLLGQNGDILFHFNPRFDEKHVVRNSSIGGTWGQEEREGPFPFVKEKAFDLVIINEPYSIQLYANKQHLGTFAHRTSNPEYDYVGLRVAGDVELTGLDFSH</sequence>
<dbReference type="WBParaSite" id="ACRNAN_scaffold3496.g7491.t1">
    <property type="protein sequence ID" value="ACRNAN_scaffold3496.g7491.t1"/>
    <property type="gene ID" value="ACRNAN_scaffold3496.g7491"/>
</dbReference>
<evidence type="ECO:0000256" key="2">
    <source>
        <dbReference type="ARBA" id="ARBA00022737"/>
    </source>
</evidence>
<protein>
    <recommendedName>
        <fullName evidence="3">Galectin</fullName>
    </recommendedName>
</protein>
<dbReference type="PANTHER" id="PTHR11346">
    <property type="entry name" value="GALECTIN"/>
    <property type="match status" value="1"/>
</dbReference>
<feature type="domain" description="Galectin" evidence="4">
    <location>
        <begin position="15"/>
        <end position="148"/>
    </location>
</feature>
<dbReference type="Gene3D" id="2.60.120.200">
    <property type="match status" value="2"/>
</dbReference>
<dbReference type="SUPFAM" id="SSF49899">
    <property type="entry name" value="Concanavalin A-like lectins/glucanases"/>
    <property type="match status" value="2"/>
</dbReference>
<keyword evidence="5" id="KW-1185">Reference proteome</keyword>
<dbReference type="SMART" id="SM00908">
    <property type="entry name" value="Gal-bind_lectin"/>
    <property type="match status" value="2"/>
</dbReference>
<evidence type="ECO:0000256" key="3">
    <source>
        <dbReference type="RuleBase" id="RU102079"/>
    </source>
</evidence>
<dbReference type="InterPro" id="IPR013320">
    <property type="entry name" value="ConA-like_dom_sf"/>
</dbReference>
<dbReference type="GO" id="GO:0016936">
    <property type="term" value="F:galactoside binding"/>
    <property type="evidence" value="ECO:0007669"/>
    <property type="project" value="TreeGrafter"/>
</dbReference>
<keyword evidence="2" id="KW-0677">Repeat</keyword>
<accession>A0A914DPK7</accession>
<dbReference type="InterPro" id="IPR044156">
    <property type="entry name" value="Galectin-like"/>
</dbReference>
<name>A0A914DPK7_9BILA</name>
<proteinExistence type="predicted"/>
<dbReference type="PANTHER" id="PTHR11346:SF116">
    <property type="entry name" value="GALECTIN"/>
    <property type="match status" value="1"/>
</dbReference>
<dbReference type="Proteomes" id="UP000887540">
    <property type="component" value="Unplaced"/>
</dbReference>
<dbReference type="InterPro" id="IPR001079">
    <property type="entry name" value="Galectin_CRD"/>
</dbReference>
<dbReference type="GO" id="GO:0030246">
    <property type="term" value="F:carbohydrate binding"/>
    <property type="evidence" value="ECO:0007669"/>
    <property type="project" value="UniProtKB-UniRule"/>
</dbReference>
<evidence type="ECO:0000313" key="5">
    <source>
        <dbReference type="Proteomes" id="UP000887540"/>
    </source>
</evidence>
<dbReference type="FunFam" id="2.60.120.200:FF:000124">
    <property type="entry name" value="Galectin-4"/>
    <property type="match status" value="1"/>
</dbReference>
<dbReference type="FunFam" id="2.60.120.200:FF:000276">
    <property type="entry name" value="Galectin"/>
    <property type="match status" value="1"/>
</dbReference>
<dbReference type="Pfam" id="PF00337">
    <property type="entry name" value="Gal-bind_lectin"/>
    <property type="match status" value="2"/>
</dbReference>
<feature type="domain" description="Galectin" evidence="4">
    <location>
        <begin position="157"/>
        <end position="284"/>
    </location>
</feature>
<evidence type="ECO:0000259" key="4">
    <source>
        <dbReference type="PROSITE" id="PS51304"/>
    </source>
</evidence>
<dbReference type="SMART" id="SM00276">
    <property type="entry name" value="GLECT"/>
    <property type="match status" value="2"/>
</dbReference>
<keyword evidence="1 3" id="KW-0430">Lectin</keyword>
<reference evidence="6" key="1">
    <citation type="submission" date="2022-11" db="UniProtKB">
        <authorList>
            <consortium name="WormBaseParasite"/>
        </authorList>
    </citation>
    <scope>IDENTIFICATION</scope>
</reference>
<dbReference type="AlphaFoldDB" id="A0A914DPK7"/>
<evidence type="ECO:0000313" key="6">
    <source>
        <dbReference type="WBParaSite" id="ACRNAN_scaffold3496.g7491.t1"/>
    </source>
</evidence>
<evidence type="ECO:0000256" key="1">
    <source>
        <dbReference type="ARBA" id="ARBA00022734"/>
    </source>
</evidence>
<organism evidence="5 6">
    <name type="scientific">Acrobeloides nanus</name>
    <dbReference type="NCBI Taxonomy" id="290746"/>
    <lineage>
        <taxon>Eukaryota</taxon>
        <taxon>Metazoa</taxon>
        <taxon>Ecdysozoa</taxon>
        <taxon>Nematoda</taxon>
        <taxon>Chromadorea</taxon>
        <taxon>Rhabditida</taxon>
        <taxon>Tylenchina</taxon>
        <taxon>Cephalobomorpha</taxon>
        <taxon>Cephaloboidea</taxon>
        <taxon>Cephalobidae</taxon>
        <taxon>Acrobeloides</taxon>
    </lineage>
</organism>
<dbReference type="PROSITE" id="PS51304">
    <property type="entry name" value="GALECTIN"/>
    <property type="match status" value="2"/>
</dbReference>